<dbReference type="Proteomes" id="UP000799428">
    <property type="component" value="Unassembled WGS sequence"/>
</dbReference>
<dbReference type="AlphaFoldDB" id="A0A6G1KJ20"/>
<sequence length="502" mass="55908">MEVRKLSRHATAVFRTRTMGHCADEERRGSVIEHLIAQDEPKLFRSLIDPWKIDAQNKGSPQTSRVLCSTSQHHEMPPERHRTTNNPQGRQKSCSECAKAKRRCDLRQPSCLRCTRQDLACLYPPPPATDVIIGNTTESIMTPIAKASTETPGLSDASTPLDALAGDNDACPFAIPFLSNHNLEIMDFDFSHELGVVPVPQSLEEELNGQAEGDMSLADSNYLPGKLYSASHISPHAQARVEYSIDQLKASPEMMVKENQTPWCHPHLYEVYMPRSLQDAHAACALYISRNEVNATFVARHITDHVKELLDTPVPTNSIEVLARAQALVLYQAMLVSSGDLRYYAQVNGLIRHLEESGTALTDLVAQEVDPLCAIPLYPSNAARAAWRSFIFREAARRSLVVVYHLLAMCNLLRGHLQTCNAHLALGNKITLSAHLWNATSAFDFAVAWNEKKHHLVQSLDFTDVLQIATPDEIDVFGRMIMTALMGIDDVKGWFHTRGGTF</sequence>
<evidence type="ECO:0000256" key="3">
    <source>
        <dbReference type="ARBA" id="ARBA00023015"/>
    </source>
</evidence>
<dbReference type="PROSITE" id="PS00463">
    <property type="entry name" value="ZN2_CY6_FUNGAL_1"/>
    <property type="match status" value="1"/>
</dbReference>
<gene>
    <name evidence="8" type="ORF">K504DRAFT_499902</name>
</gene>
<dbReference type="PANTHER" id="PTHR47660">
    <property type="entry name" value="TRANSCRIPTION FACTOR WITH C2H2 AND ZN(2)-CYS(6) DNA BINDING DOMAIN (EUROFUNG)-RELATED-RELATED"/>
    <property type="match status" value="1"/>
</dbReference>
<dbReference type="OrthoDB" id="5355161at2759"/>
<evidence type="ECO:0000256" key="5">
    <source>
        <dbReference type="ARBA" id="ARBA00023242"/>
    </source>
</evidence>
<protein>
    <recommendedName>
        <fullName evidence="7">Zn(2)-C6 fungal-type domain-containing protein</fullName>
    </recommendedName>
</protein>
<proteinExistence type="predicted"/>
<dbReference type="SUPFAM" id="SSF57701">
    <property type="entry name" value="Zn2/Cys6 DNA-binding domain"/>
    <property type="match status" value="1"/>
</dbReference>
<feature type="domain" description="Zn(2)-C6 fungal-type" evidence="7">
    <location>
        <begin position="93"/>
        <end position="123"/>
    </location>
</feature>
<dbReference type="PROSITE" id="PS50048">
    <property type="entry name" value="ZN2_CY6_FUNGAL_2"/>
    <property type="match status" value="1"/>
</dbReference>
<evidence type="ECO:0000256" key="4">
    <source>
        <dbReference type="ARBA" id="ARBA00023163"/>
    </source>
</evidence>
<keyword evidence="5" id="KW-0539">Nucleus</keyword>
<dbReference type="GO" id="GO:0008270">
    <property type="term" value="F:zinc ion binding"/>
    <property type="evidence" value="ECO:0007669"/>
    <property type="project" value="InterPro"/>
</dbReference>
<dbReference type="GO" id="GO:0000981">
    <property type="term" value="F:DNA-binding transcription factor activity, RNA polymerase II-specific"/>
    <property type="evidence" value="ECO:0007669"/>
    <property type="project" value="InterPro"/>
</dbReference>
<name>A0A6G1KJ20_9PLEO</name>
<organism evidence="8 9">
    <name type="scientific">Pleomassaria siparia CBS 279.74</name>
    <dbReference type="NCBI Taxonomy" id="1314801"/>
    <lineage>
        <taxon>Eukaryota</taxon>
        <taxon>Fungi</taxon>
        <taxon>Dikarya</taxon>
        <taxon>Ascomycota</taxon>
        <taxon>Pezizomycotina</taxon>
        <taxon>Dothideomycetes</taxon>
        <taxon>Pleosporomycetidae</taxon>
        <taxon>Pleosporales</taxon>
        <taxon>Pleomassariaceae</taxon>
        <taxon>Pleomassaria</taxon>
    </lineage>
</organism>
<keyword evidence="1" id="KW-0479">Metal-binding</keyword>
<evidence type="ECO:0000313" key="9">
    <source>
        <dbReference type="Proteomes" id="UP000799428"/>
    </source>
</evidence>
<evidence type="ECO:0000256" key="1">
    <source>
        <dbReference type="ARBA" id="ARBA00022723"/>
    </source>
</evidence>
<feature type="compositionally biased region" description="Polar residues" evidence="6">
    <location>
        <begin position="57"/>
        <end position="71"/>
    </location>
</feature>
<dbReference type="InterPro" id="IPR036864">
    <property type="entry name" value="Zn2-C6_fun-type_DNA-bd_sf"/>
</dbReference>
<feature type="compositionally biased region" description="Basic and acidic residues" evidence="6">
    <location>
        <begin position="72"/>
        <end position="82"/>
    </location>
</feature>
<dbReference type="InterPro" id="IPR001138">
    <property type="entry name" value="Zn2Cys6_DnaBD"/>
</dbReference>
<reference evidence="8" key="1">
    <citation type="journal article" date="2020" name="Stud. Mycol.">
        <title>101 Dothideomycetes genomes: a test case for predicting lifestyles and emergence of pathogens.</title>
        <authorList>
            <person name="Haridas S."/>
            <person name="Albert R."/>
            <person name="Binder M."/>
            <person name="Bloem J."/>
            <person name="Labutti K."/>
            <person name="Salamov A."/>
            <person name="Andreopoulos B."/>
            <person name="Baker S."/>
            <person name="Barry K."/>
            <person name="Bills G."/>
            <person name="Bluhm B."/>
            <person name="Cannon C."/>
            <person name="Castanera R."/>
            <person name="Culley D."/>
            <person name="Daum C."/>
            <person name="Ezra D."/>
            <person name="Gonzalez J."/>
            <person name="Henrissat B."/>
            <person name="Kuo A."/>
            <person name="Liang C."/>
            <person name="Lipzen A."/>
            <person name="Lutzoni F."/>
            <person name="Magnuson J."/>
            <person name="Mondo S."/>
            <person name="Nolan M."/>
            <person name="Ohm R."/>
            <person name="Pangilinan J."/>
            <person name="Park H.-J."/>
            <person name="Ramirez L."/>
            <person name="Alfaro M."/>
            <person name="Sun H."/>
            <person name="Tritt A."/>
            <person name="Yoshinaga Y."/>
            <person name="Zwiers L.-H."/>
            <person name="Turgeon B."/>
            <person name="Goodwin S."/>
            <person name="Spatafora J."/>
            <person name="Crous P."/>
            <person name="Grigoriev I."/>
        </authorList>
    </citation>
    <scope>NUCLEOTIDE SEQUENCE</scope>
    <source>
        <strain evidence="8">CBS 279.74</strain>
    </source>
</reference>
<evidence type="ECO:0000313" key="8">
    <source>
        <dbReference type="EMBL" id="KAF2712828.1"/>
    </source>
</evidence>
<dbReference type="EMBL" id="MU005766">
    <property type="protein sequence ID" value="KAF2712828.1"/>
    <property type="molecule type" value="Genomic_DNA"/>
</dbReference>
<keyword evidence="9" id="KW-1185">Reference proteome</keyword>
<keyword evidence="3" id="KW-0805">Transcription regulation</keyword>
<keyword evidence="4" id="KW-0804">Transcription</keyword>
<evidence type="ECO:0000259" key="7">
    <source>
        <dbReference type="PROSITE" id="PS50048"/>
    </source>
</evidence>
<accession>A0A6G1KJ20</accession>
<evidence type="ECO:0000256" key="2">
    <source>
        <dbReference type="ARBA" id="ARBA00022833"/>
    </source>
</evidence>
<keyword evidence="2" id="KW-0862">Zinc</keyword>
<feature type="region of interest" description="Disordered" evidence="6">
    <location>
        <begin position="55"/>
        <end position="92"/>
    </location>
</feature>
<dbReference type="CDD" id="cd00067">
    <property type="entry name" value="GAL4"/>
    <property type="match status" value="1"/>
</dbReference>
<evidence type="ECO:0000256" key="6">
    <source>
        <dbReference type="SAM" id="MobiDB-lite"/>
    </source>
</evidence>
<dbReference type="SMART" id="SM00066">
    <property type="entry name" value="GAL4"/>
    <property type="match status" value="1"/>
</dbReference>
<dbReference type="Gene3D" id="4.10.240.10">
    <property type="entry name" value="Zn(2)-C6 fungal-type DNA-binding domain"/>
    <property type="match status" value="1"/>
</dbReference>
<dbReference type="Pfam" id="PF00172">
    <property type="entry name" value="Zn_clus"/>
    <property type="match status" value="1"/>
</dbReference>